<keyword evidence="2" id="KW-0812">Transmembrane</keyword>
<feature type="transmembrane region" description="Helical" evidence="2">
    <location>
        <begin position="129"/>
        <end position="154"/>
    </location>
</feature>
<dbReference type="SMART" id="SM00065">
    <property type="entry name" value="GAF"/>
    <property type="match status" value="1"/>
</dbReference>
<dbReference type="InterPro" id="IPR003018">
    <property type="entry name" value="GAF"/>
</dbReference>
<keyword evidence="1" id="KW-0378">Hydrolase</keyword>
<dbReference type="Pfam" id="PF13492">
    <property type="entry name" value="GAF_3"/>
    <property type="match status" value="1"/>
</dbReference>
<feature type="transmembrane region" description="Helical" evidence="2">
    <location>
        <begin position="300"/>
        <end position="321"/>
    </location>
</feature>
<dbReference type="SUPFAM" id="SSF50156">
    <property type="entry name" value="PDZ domain-like"/>
    <property type="match status" value="1"/>
</dbReference>
<comment type="caution">
    <text evidence="5">The sequence shown here is derived from an EMBL/GenBank/DDBJ whole genome shotgun (WGS) entry which is preliminary data.</text>
</comment>
<keyword evidence="2" id="KW-0472">Membrane</keyword>
<dbReference type="RefSeq" id="WP_130418875.1">
    <property type="nucleotide sequence ID" value="NZ_SHKW01000001.1"/>
</dbReference>
<evidence type="ECO:0000256" key="2">
    <source>
        <dbReference type="SAM" id="Phobius"/>
    </source>
</evidence>
<feature type="domain" description="GAF" evidence="3">
    <location>
        <begin position="461"/>
        <end position="615"/>
    </location>
</feature>
<dbReference type="SUPFAM" id="SSF55781">
    <property type="entry name" value="GAF domain-like"/>
    <property type="match status" value="1"/>
</dbReference>
<dbReference type="EMBL" id="SHKW01000001">
    <property type="protein sequence ID" value="RZU40867.1"/>
    <property type="molecule type" value="Genomic_DNA"/>
</dbReference>
<evidence type="ECO:0000256" key="1">
    <source>
        <dbReference type="ARBA" id="ARBA00022801"/>
    </source>
</evidence>
<gene>
    <name evidence="5" type="ORF">BDD14_2353</name>
</gene>
<evidence type="ECO:0000259" key="4">
    <source>
        <dbReference type="SMART" id="SM00331"/>
    </source>
</evidence>
<dbReference type="InterPro" id="IPR036034">
    <property type="entry name" value="PDZ_sf"/>
</dbReference>
<keyword evidence="2" id="KW-1133">Transmembrane helix</keyword>
<dbReference type="Gene3D" id="2.30.42.10">
    <property type="match status" value="1"/>
</dbReference>
<dbReference type="InterPro" id="IPR029016">
    <property type="entry name" value="GAF-like_dom_sf"/>
</dbReference>
<feature type="domain" description="PPM-type phosphatase" evidence="4">
    <location>
        <begin position="646"/>
        <end position="873"/>
    </location>
</feature>
<reference evidence="5 6" key="1">
    <citation type="submission" date="2019-02" db="EMBL/GenBank/DDBJ databases">
        <title>Genomic Encyclopedia of Archaeal and Bacterial Type Strains, Phase II (KMG-II): from individual species to whole genera.</title>
        <authorList>
            <person name="Goeker M."/>
        </authorList>
    </citation>
    <scope>NUCLEOTIDE SEQUENCE [LARGE SCALE GENOMIC DNA]</scope>
    <source>
        <strain evidence="5 6">DSM 18101</strain>
    </source>
</reference>
<feature type="transmembrane region" description="Helical" evidence="2">
    <location>
        <begin position="409"/>
        <end position="426"/>
    </location>
</feature>
<dbReference type="SMART" id="SM00331">
    <property type="entry name" value="PP2C_SIG"/>
    <property type="match status" value="1"/>
</dbReference>
<organism evidence="5 6">
    <name type="scientific">Edaphobacter modestus</name>
    <dbReference type="NCBI Taxonomy" id="388466"/>
    <lineage>
        <taxon>Bacteria</taxon>
        <taxon>Pseudomonadati</taxon>
        <taxon>Acidobacteriota</taxon>
        <taxon>Terriglobia</taxon>
        <taxon>Terriglobales</taxon>
        <taxon>Acidobacteriaceae</taxon>
        <taxon>Edaphobacter</taxon>
    </lineage>
</organism>
<sequence>MLQRSARFQYVLLALVALIALTHLVLGARRNFSSQAHGMDFARPPFQGGRQGAAINEVTPEAQAAGLRTRDTVLTINGHPYLSGSVLMNEVRRSRPGEPLAVSFRRPGKSDVRTATVLLKPIHPGSRPLWSWVVLTVIAALSYFCLLTGLYVVFARPRNPHAWLILGILGSFNSLFVATSSLSGPLAPVAVFWSALSQTAMPLCLMAFGIYFPERSIIDMRYPWIKWIFVVPTLLLFPMDLLGEFGNLYDFSLSNWLVPYSISLNTIEAIFSILAISYFFVCLFPKIRTATGDARRRLRILYFGSTVGLIPFFVLVVISVIRKTDIGQGIPQWIVLTIVGILFLFPLTLAYVVIVQRAMDVSILIRQGTKYAFARRSIAVLAALLGLWMAFALRDYFATESGENRTADVIKIFGILLLFFAFRILLSKRLQQRIDQRFFREAYSAEQILSELSEEARNFTEVNPLLTAITQRIGDTLHVERIAVFLRAGDSYRLQFATGMPATPMMSPQFGSLALAASSATITNLARGPAPAPVYRDDPSSWLVDATEAERNALNDLSTELLVPLPGRNRLAGVIALGPKRSEEPYSRTDRQLLQSVATQAGLALENAELFENLSTEIAQRERVSREIEIAREVQERLFPQSCPDVDGIDLAGYCRPAQVVGGDYYDYFVLPASDSVCGTRLALALGDISGKGISAALLMASLRASLRSAAQLQGGDLAALMEHVNRLVYDSSTANRYATFFYAEFDPCTRMLSYVNAGHNPPILLRGDQNILLEATGTVIGLLPEVSYAEASLLLHPGDVLITFTDGVSEAMDAEEREWGEDHMIAAVRTLLDRPECTATAQQLIDCVLEAADRFTAGAPQHDDMTLLVARIR</sequence>
<feature type="transmembrane region" description="Helical" evidence="2">
    <location>
        <begin position="190"/>
        <end position="212"/>
    </location>
</feature>
<dbReference type="Proteomes" id="UP000292958">
    <property type="component" value="Unassembled WGS sequence"/>
</dbReference>
<dbReference type="SUPFAM" id="SSF81606">
    <property type="entry name" value="PP2C-like"/>
    <property type="match status" value="1"/>
</dbReference>
<dbReference type="OrthoDB" id="319881at2"/>
<feature type="transmembrane region" description="Helical" evidence="2">
    <location>
        <begin position="224"/>
        <end position="242"/>
    </location>
</feature>
<dbReference type="InterPro" id="IPR036457">
    <property type="entry name" value="PPM-type-like_dom_sf"/>
</dbReference>
<feature type="transmembrane region" description="Helical" evidence="2">
    <location>
        <begin position="161"/>
        <end position="178"/>
    </location>
</feature>
<dbReference type="InterPro" id="IPR052016">
    <property type="entry name" value="Bact_Sigma-Reg"/>
</dbReference>
<feature type="transmembrane region" description="Helical" evidence="2">
    <location>
        <begin position="333"/>
        <end position="355"/>
    </location>
</feature>
<dbReference type="InterPro" id="IPR001932">
    <property type="entry name" value="PPM-type_phosphatase-like_dom"/>
</dbReference>
<name>A0A4Q7YSZ3_9BACT</name>
<dbReference type="PANTHER" id="PTHR43156">
    <property type="entry name" value="STAGE II SPORULATION PROTEIN E-RELATED"/>
    <property type="match status" value="1"/>
</dbReference>
<evidence type="ECO:0000313" key="6">
    <source>
        <dbReference type="Proteomes" id="UP000292958"/>
    </source>
</evidence>
<evidence type="ECO:0000313" key="5">
    <source>
        <dbReference type="EMBL" id="RZU40867.1"/>
    </source>
</evidence>
<feature type="transmembrane region" description="Helical" evidence="2">
    <location>
        <begin position="376"/>
        <end position="397"/>
    </location>
</feature>
<keyword evidence="6" id="KW-1185">Reference proteome</keyword>
<dbReference type="GO" id="GO:0016791">
    <property type="term" value="F:phosphatase activity"/>
    <property type="evidence" value="ECO:0007669"/>
    <property type="project" value="TreeGrafter"/>
</dbReference>
<dbReference type="AlphaFoldDB" id="A0A4Q7YSZ3"/>
<proteinExistence type="predicted"/>
<dbReference type="Pfam" id="PF07228">
    <property type="entry name" value="SpoIIE"/>
    <property type="match status" value="1"/>
</dbReference>
<dbReference type="Gene3D" id="3.30.450.40">
    <property type="match status" value="1"/>
</dbReference>
<dbReference type="PANTHER" id="PTHR43156:SF2">
    <property type="entry name" value="STAGE II SPORULATION PROTEIN E"/>
    <property type="match status" value="1"/>
</dbReference>
<dbReference type="Gene3D" id="3.60.40.10">
    <property type="entry name" value="PPM-type phosphatase domain"/>
    <property type="match status" value="1"/>
</dbReference>
<protein>
    <submittedName>
        <fullName evidence="5">Sigma-B regulation protein RsbU (Phosphoserine phosphatase)</fullName>
    </submittedName>
</protein>
<feature type="transmembrane region" description="Helical" evidence="2">
    <location>
        <begin position="262"/>
        <end position="284"/>
    </location>
</feature>
<evidence type="ECO:0000259" key="3">
    <source>
        <dbReference type="SMART" id="SM00065"/>
    </source>
</evidence>
<accession>A0A4Q7YSZ3</accession>